<sequence>MALNRTQRLASIGARRVWDRLQISKSFENNFVFDQRRTKTFFE</sequence>
<name>M3GVA8_9LEPT</name>
<dbReference type="AlphaFoldDB" id="M3GVA8"/>
<evidence type="ECO:0000313" key="2">
    <source>
        <dbReference type="Proteomes" id="UP000011770"/>
    </source>
</evidence>
<dbReference type="EMBL" id="AHOR02000046">
    <property type="protein sequence ID" value="EMF80821.1"/>
    <property type="molecule type" value="Genomic_DNA"/>
</dbReference>
<protein>
    <submittedName>
        <fullName evidence="1">Uncharacterized protein</fullName>
    </submittedName>
</protein>
<gene>
    <name evidence="1" type="ORF">LEP1GSC188_3641</name>
</gene>
<organism evidence="1 2">
    <name type="scientific">Leptospira weilii serovar Topaz str. LT2116</name>
    <dbReference type="NCBI Taxonomy" id="1088540"/>
    <lineage>
        <taxon>Bacteria</taxon>
        <taxon>Pseudomonadati</taxon>
        <taxon>Spirochaetota</taxon>
        <taxon>Spirochaetia</taxon>
        <taxon>Leptospirales</taxon>
        <taxon>Leptospiraceae</taxon>
        <taxon>Leptospira</taxon>
    </lineage>
</organism>
<accession>M3GVA8</accession>
<proteinExistence type="predicted"/>
<reference evidence="1 2" key="1">
    <citation type="submission" date="2013-01" db="EMBL/GenBank/DDBJ databases">
        <authorList>
            <person name="Harkins D.M."/>
            <person name="Durkin A.S."/>
            <person name="Brinkac L.M."/>
            <person name="Haft D.H."/>
            <person name="Selengut J.D."/>
            <person name="Sanka R."/>
            <person name="DePew J."/>
            <person name="Purushe J."/>
            <person name="Tulsiani S.M."/>
            <person name="Graham G.C."/>
            <person name="Burns M.-A."/>
            <person name="Dohnt M.F."/>
            <person name="Smythe L.D."/>
            <person name="McKay D.B."/>
            <person name="Craig S.B."/>
            <person name="Vinetz J.M."/>
            <person name="Sutton G.G."/>
            <person name="Nierman W.C."/>
            <person name="Fouts D.E."/>
        </authorList>
    </citation>
    <scope>NUCLEOTIDE SEQUENCE [LARGE SCALE GENOMIC DNA]</scope>
    <source>
        <strain evidence="1 2">LT2116</strain>
    </source>
</reference>
<evidence type="ECO:0000313" key="1">
    <source>
        <dbReference type="EMBL" id="EMF80821.1"/>
    </source>
</evidence>
<comment type="caution">
    <text evidence="1">The sequence shown here is derived from an EMBL/GenBank/DDBJ whole genome shotgun (WGS) entry which is preliminary data.</text>
</comment>
<dbReference type="Proteomes" id="UP000011770">
    <property type="component" value="Unassembled WGS sequence"/>
</dbReference>